<sequence>MSDNGAAKGPSPPGDTEPPAATPRRGRGRPRKPQQEPTDPPTPKRPRGRPRGSKNKGPRAVTKKAEPVGEKRPRGRPRKWTQEKGVNAFSSPRPPLPLAMCFEFVQRRLRGITHSPSEGGGLDRARRGARVPELGRLPSPCFNVPLAPGQQPCFGSSLL</sequence>
<dbReference type="PROSITE" id="PS00354">
    <property type="entry name" value="HMGI_Y"/>
    <property type="match status" value="1"/>
</dbReference>
<dbReference type="PRINTS" id="PR00930">
    <property type="entry name" value="HIGHMOBLTYIY"/>
</dbReference>
<evidence type="ECO:0000256" key="1">
    <source>
        <dbReference type="ARBA" id="ARBA00004123"/>
    </source>
</evidence>
<dbReference type="InterPro" id="IPR000116">
    <property type="entry name" value="HMGA"/>
</dbReference>
<protein>
    <recommendedName>
        <fullName evidence="13">High mobility group AT-hook 2</fullName>
    </recommendedName>
</protein>
<dbReference type="GO" id="GO:0003712">
    <property type="term" value="F:transcription coregulator activity"/>
    <property type="evidence" value="ECO:0007669"/>
    <property type="project" value="TreeGrafter"/>
</dbReference>
<dbReference type="PRINTS" id="PR00929">
    <property type="entry name" value="ATHOOK"/>
</dbReference>
<comment type="caution">
    <text evidence="11">The sequence shown here is derived from an EMBL/GenBank/DDBJ whole genome shotgun (WGS) entry which is preliminary data.</text>
</comment>
<keyword evidence="6" id="KW-0805">Transcription regulation</keyword>
<accession>A0A9Q1FZP3</accession>
<dbReference type="GO" id="GO:0010557">
    <property type="term" value="P:positive regulation of macromolecule biosynthetic process"/>
    <property type="evidence" value="ECO:0007669"/>
    <property type="project" value="UniProtKB-ARBA"/>
</dbReference>
<keyword evidence="5" id="KW-0007">Acetylation</keyword>
<evidence type="ECO:0000313" key="12">
    <source>
        <dbReference type="Proteomes" id="UP001152622"/>
    </source>
</evidence>
<evidence type="ECO:0000256" key="6">
    <source>
        <dbReference type="ARBA" id="ARBA00023015"/>
    </source>
</evidence>
<comment type="subcellular location">
    <subcellularLocation>
        <location evidence="1">Nucleus</location>
    </subcellularLocation>
</comment>
<dbReference type="SMART" id="SM00384">
    <property type="entry name" value="AT_hook"/>
    <property type="match status" value="3"/>
</dbReference>
<feature type="compositionally biased region" description="Basic and acidic residues" evidence="10">
    <location>
        <begin position="63"/>
        <end position="72"/>
    </location>
</feature>
<dbReference type="GO" id="GO:0003677">
    <property type="term" value="F:DNA binding"/>
    <property type="evidence" value="ECO:0007669"/>
    <property type="project" value="UniProtKB-KW"/>
</dbReference>
<evidence type="ECO:0000256" key="8">
    <source>
        <dbReference type="ARBA" id="ARBA00023163"/>
    </source>
</evidence>
<keyword evidence="8" id="KW-0804">Transcription</keyword>
<keyword evidence="9" id="KW-0539">Nucleus</keyword>
<organism evidence="11 12">
    <name type="scientific">Synaphobranchus kaupii</name>
    <name type="common">Kaup's arrowtooth eel</name>
    <dbReference type="NCBI Taxonomy" id="118154"/>
    <lineage>
        <taxon>Eukaryota</taxon>
        <taxon>Metazoa</taxon>
        <taxon>Chordata</taxon>
        <taxon>Craniata</taxon>
        <taxon>Vertebrata</taxon>
        <taxon>Euteleostomi</taxon>
        <taxon>Actinopterygii</taxon>
        <taxon>Neopterygii</taxon>
        <taxon>Teleostei</taxon>
        <taxon>Anguilliformes</taxon>
        <taxon>Synaphobranchidae</taxon>
        <taxon>Synaphobranchus</taxon>
    </lineage>
</organism>
<evidence type="ECO:0000313" key="11">
    <source>
        <dbReference type="EMBL" id="KAJ8370824.1"/>
    </source>
</evidence>
<dbReference type="InterPro" id="IPR017956">
    <property type="entry name" value="AT_hook_DNA-bd_motif"/>
</dbReference>
<dbReference type="AlphaFoldDB" id="A0A9Q1FZP3"/>
<evidence type="ECO:0000256" key="7">
    <source>
        <dbReference type="ARBA" id="ARBA00023125"/>
    </source>
</evidence>
<dbReference type="GO" id="GO:0005634">
    <property type="term" value="C:nucleus"/>
    <property type="evidence" value="ECO:0007669"/>
    <property type="project" value="UniProtKB-SubCell"/>
</dbReference>
<dbReference type="Proteomes" id="UP001152622">
    <property type="component" value="Chromosome 3"/>
</dbReference>
<evidence type="ECO:0000256" key="3">
    <source>
        <dbReference type="ARBA" id="ARBA00022553"/>
    </source>
</evidence>
<evidence type="ECO:0000256" key="10">
    <source>
        <dbReference type="SAM" id="MobiDB-lite"/>
    </source>
</evidence>
<reference evidence="11" key="1">
    <citation type="journal article" date="2023" name="Science">
        <title>Genome structures resolve the early diversification of teleost fishes.</title>
        <authorList>
            <person name="Parey E."/>
            <person name="Louis A."/>
            <person name="Montfort J."/>
            <person name="Bouchez O."/>
            <person name="Roques C."/>
            <person name="Iampietro C."/>
            <person name="Lluch J."/>
            <person name="Castinel A."/>
            <person name="Donnadieu C."/>
            <person name="Desvignes T."/>
            <person name="Floi Bucao C."/>
            <person name="Jouanno E."/>
            <person name="Wen M."/>
            <person name="Mejri S."/>
            <person name="Dirks R."/>
            <person name="Jansen H."/>
            <person name="Henkel C."/>
            <person name="Chen W.J."/>
            <person name="Zahm M."/>
            <person name="Cabau C."/>
            <person name="Klopp C."/>
            <person name="Thompson A.W."/>
            <person name="Robinson-Rechavi M."/>
            <person name="Braasch I."/>
            <person name="Lecointre G."/>
            <person name="Bobe J."/>
            <person name="Postlethwait J.H."/>
            <person name="Berthelot C."/>
            <person name="Roest Crollius H."/>
            <person name="Guiguen Y."/>
        </authorList>
    </citation>
    <scope>NUCLEOTIDE SEQUENCE</scope>
    <source>
        <strain evidence="11">WJC10195</strain>
    </source>
</reference>
<feature type="compositionally biased region" description="Basic residues" evidence="10">
    <location>
        <begin position="44"/>
        <end position="57"/>
    </location>
</feature>
<proteinExistence type="inferred from homology"/>
<evidence type="ECO:0000256" key="4">
    <source>
        <dbReference type="ARBA" id="ARBA00022737"/>
    </source>
</evidence>
<evidence type="ECO:0008006" key="13">
    <source>
        <dbReference type="Google" id="ProtNLM"/>
    </source>
</evidence>
<evidence type="ECO:0000256" key="5">
    <source>
        <dbReference type="ARBA" id="ARBA00022990"/>
    </source>
</evidence>
<keyword evidence="4" id="KW-0677">Repeat</keyword>
<dbReference type="PANTHER" id="PTHR23341">
    <property type="entry name" value="HIGH MOBILITY GROUP PROTEINS HMG-A AND C"/>
    <property type="match status" value="1"/>
</dbReference>
<dbReference type="InterPro" id="IPR000637">
    <property type="entry name" value="HMGI/Y_DNA-bd_CS"/>
</dbReference>
<keyword evidence="12" id="KW-1185">Reference proteome</keyword>
<evidence type="ECO:0000256" key="9">
    <source>
        <dbReference type="ARBA" id="ARBA00023242"/>
    </source>
</evidence>
<dbReference type="PANTHER" id="PTHR23341:SF4">
    <property type="entry name" value="HIGH MOBILITY GROUP PROTEIN HMGI-C"/>
    <property type="match status" value="1"/>
</dbReference>
<dbReference type="GO" id="GO:0006355">
    <property type="term" value="P:regulation of DNA-templated transcription"/>
    <property type="evidence" value="ECO:0007669"/>
    <property type="project" value="InterPro"/>
</dbReference>
<feature type="region of interest" description="Disordered" evidence="10">
    <location>
        <begin position="1"/>
        <end position="96"/>
    </location>
</feature>
<dbReference type="EMBL" id="JAINUF010000003">
    <property type="protein sequence ID" value="KAJ8370824.1"/>
    <property type="molecule type" value="Genomic_DNA"/>
</dbReference>
<gene>
    <name evidence="11" type="ORF">SKAU_G00108520</name>
</gene>
<dbReference type="GO" id="GO:0000785">
    <property type="term" value="C:chromatin"/>
    <property type="evidence" value="ECO:0007669"/>
    <property type="project" value="InterPro"/>
</dbReference>
<keyword evidence="3" id="KW-0597">Phosphoprotein</keyword>
<name>A0A9Q1FZP3_SYNKA</name>
<keyword evidence="7" id="KW-0238">DNA-binding</keyword>
<comment type="similarity">
    <text evidence="2">Belongs to the HMGA family.</text>
</comment>
<evidence type="ECO:0000256" key="2">
    <source>
        <dbReference type="ARBA" id="ARBA00010812"/>
    </source>
</evidence>